<evidence type="ECO:0000313" key="5">
    <source>
        <dbReference type="EMBL" id="KAB4478956.1"/>
    </source>
</evidence>
<protein>
    <submittedName>
        <fullName evidence="3">Uncharacterized protein</fullName>
    </submittedName>
</protein>
<feature type="transmembrane region" description="Helical" evidence="1">
    <location>
        <begin position="73"/>
        <end position="90"/>
    </location>
</feature>
<sequence length="107" mass="11972">MLSSSPFMATSTSSLLSVHTSFIRPFSSRIFTSTTVGFTQTSVTASPARACASRNLKTVFCAYVPMTQPKTSIIIRISFFIFFCDFMLICRKGMRKEYTSRRNHSSG</sequence>
<proteinExistence type="predicted"/>
<evidence type="ECO:0000256" key="1">
    <source>
        <dbReference type="SAM" id="Phobius"/>
    </source>
</evidence>
<dbReference type="Proteomes" id="UP000488521">
    <property type="component" value="Unassembled WGS sequence"/>
</dbReference>
<comment type="caution">
    <text evidence="3">The sequence shown here is derived from an EMBL/GenBank/DDBJ whole genome shotgun (WGS) entry which is preliminary data.</text>
</comment>
<evidence type="ECO:0000313" key="9">
    <source>
        <dbReference type="Proteomes" id="UP000436858"/>
    </source>
</evidence>
<dbReference type="EMBL" id="WCRS01000001">
    <property type="protein sequence ID" value="KAB4478956.1"/>
    <property type="molecule type" value="Genomic_DNA"/>
</dbReference>
<evidence type="ECO:0000313" key="8">
    <source>
        <dbReference type="Proteomes" id="UP000436825"/>
    </source>
</evidence>
<gene>
    <name evidence="6" type="ORF">DW011_17080</name>
    <name evidence="5" type="ORF">GAN59_00020</name>
    <name evidence="2" type="ORF">GAN75_27345</name>
    <name evidence="4" type="ORF">GAN91_21830</name>
    <name evidence="3" type="ORF">GAN93_01115</name>
</gene>
<dbReference type="EMBL" id="WCRY01000026">
    <property type="protein sequence ID" value="KAB4476081.1"/>
    <property type="molecule type" value="Genomic_DNA"/>
</dbReference>
<keyword evidence="1" id="KW-1133">Transmembrane helix</keyword>
<dbReference type="EMBL" id="QROV01000020">
    <property type="protein sequence ID" value="RHL56419.1"/>
    <property type="molecule type" value="Genomic_DNA"/>
</dbReference>
<evidence type="ECO:0000313" key="4">
    <source>
        <dbReference type="EMBL" id="KAB4476081.1"/>
    </source>
</evidence>
<reference evidence="8 9" key="2">
    <citation type="journal article" date="2019" name="Nat. Med.">
        <title>A library of human gut bacterial isolates paired with longitudinal multiomics data enables mechanistic microbiome research.</title>
        <authorList>
            <person name="Poyet M."/>
            <person name="Groussin M."/>
            <person name="Gibbons S.M."/>
            <person name="Avila-Pacheco J."/>
            <person name="Jiang X."/>
            <person name="Kearney S.M."/>
            <person name="Perrotta A.R."/>
            <person name="Berdy B."/>
            <person name="Zhao S."/>
            <person name="Lieberman T.D."/>
            <person name="Swanson P.K."/>
            <person name="Smith M."/>
            <person name="Roesemann S."/>
            <person name="Alexander J.E."/>
            <person name="Rich S.A."/>
            <person name="Livny J."/>
            <person name="Vlamakis H."/>
            <person name="Clish C."/>
            <person name="Bullock K."/>
            <person name="Deik A."/>
            <person name="Scott J."/>
            <person name="Pierce K.A."/>
            <person name="Xavier R.J."/>
            <person name="Alm E.J."/>
        </authorList>
    </citation>
    <scope>NUCLEOTIDE SEQUENCE [LARGE SCALE GENOMIC DNA]</scope>
    <source>
        <strain evidence="5 11">BIOML-A156</strain>
        <strain evidence="2 8">BIOML-A160</strain>
        <strain evidence="4 9">BIOML-A162</strain>
        <strain evidence="3 10">BIOML-A165</strain>
    </source>
</reference>
<accession>A0A2J6A5F6</accession>
<dbReference type="Proteomes" id="UP000436858">
    <property type="component" value="Unassembled WGS sequence"/>
</dbReference>
<organism evidence="3 10">
    <name type="scientific">Bacteroides thetaiotaomicron</name>
    <dbReference type="NCBI Taxonomy" id="818"/>
    <lineage>
        <taxon>Bacteria</taxon>
        <taxon>Pseudomonadati</taxon>
        <taxon>Bacteroidota</taxon>
        <taxon>Bacteroidia</taxon>
        <taxon>Bacteroidales</taxon>
        <taxon>Bacteroidaceae</taxon>
        <taxon>Bacteroides</taxon>
    </lineage>
</organism>
<evidence type="ECO:0000313" key="6">
    <source>
        <dbReference type="EMBL" id="RHL56419.1"/>
    </source>
</evidence>
<name>A0A2J6A5F6_BACT4</name>
<keyword evidence="1" id="KW-0472">Membrane</keyword>
<evidence type="ECO:0000313" key="11">
    <source>
        <dbReference type="Proteomes" id="UP000488521"/>
    </source>
</evidence>
<keyword evidence="1" id="KW-0812">Transmembrane</keyword>
<reference evidence="6 7" key="1">
    <citation type="submission" date="2018-08" db="EMBL/GenBank/DDBJ databases">
        <title>A genome reference for cultivated species of the human gut microbiota.</title>
        <authorList>
            <person name="Zou Y."/>
            <person name="Xue W."/>
            <person name="Luo G."/>
        </authorList>
    </citation>
    <scope>NUCLEOTIDE SEQUENCE [LARGE SCALE GENOMIC DNA]</scope>
    <source>
        <strain evidence="6 7">AF37-12</strain>
    </source>
</reference>
<dbReference type="Proteomes" id="UP000460317">
    <property type="component" value="Unassembled WGS sequence"/>
</dbReference>
<evidence type="ECO:0000313" key="10">
    <source>
        <dbReference type="Proteomes" id="UP000460317"/>
    </source>
</evidence>
<evidence type="ECO:0000313" key="2">
    <source>
        <dbReference type="EMBL" id="KAB4449693.1"/>
    </source>
</evidence>
<evidence type="ECO:0000313" key="3">
    <source>
        <dbReference type="EMBL" id="KAB4455617.1"/>
    </source>
</evidence>
<dbReference type="Proteomes" id="UP000283616">
    <property type="component" value="Unassembled WGS sequence"/>
</dbReference>
<dbReference type="AlphaFoldDB" id="A0A2J6A5F6"/>
<dbReference type="Proteomes" id="UP000436825">
    <property type="component" value="Unassembled WGS sequence"/>
</dbReference>
<evidence type="ECO:0000313" key="7">
    <source>
        <dbReference type="Proteomes" id="UP000283616"/>
    </source>
</evidence>
<dbReference type="EMBL" id="WCRW01000045">
    <property type="protein sequence ID" value="KAB4449693.1"/>
    <property type="molecule type" value="Genomic_DNA"/>
</dbReference>
<dbReference type="EMBL" id="WCSB01000001">
    <property type="protein sequence ID" value="KAB4455617.1"/>
    <property type="molecule type" value="Genomic_DNA"/>
</dbReference>